<organism evidence="3 4">
    <name type="scientific">Saguinus oedipus</name>
    <name type="common">Cotton-top tamarin</name>
    <name type="synonym">Oedipomidas oedipus</name>
    <dbReference type="NCBI Taxonomy" id="9490"/>
    <lineage>
        <taxon>Eukaryota</taxon>
        <taxon>Metazoa</taxon>
        <taxon>Chordata</taxon>
        <taxon>Craniata</taxon>
        <taxon>Vertebrata</taxon>
        <taxon>Euteleostomi</taxon>
        <taxon>Mammalia</taxon>
        <taxon>Eutheria</taxon>
        <taxon>Euarchontoglires</taxon>
        <taxon>Primates</taxon>
        <taxon>Haplorrhini</taxon>
        <taxon>Platyrrhini</taxon>
        <taxon>Cebidae</taxon>
        <taxon>Callitrichinae</taxon>
        <taxon>Saguinus</taxon>
    </lineage>
</organism>
<feature type="signal peptide" evidence="2">
    <location>
        <begin position="1"/>
        <end position="26"/>
    </location>
</feature>
<feature type="region of interest" description="Disordered" evidence="1">
    <location>
        <begin position="147"/>
        <end position="175"/>
    </location>
</feature>
<dbReference type="EMBL" id="JASSZA010000001">
    <property type="protein sequence ID" value="KAK2121901.1"/>
    <property type="molecule type" value="Genomic_DNA"/>
</dbReference>
<protein>
    <submittedName>
        <fullName evidence="3">Uncharacterized protein</fullName>
    </submittedName>
</protein>
<reference evidence="3 4" key="1">
    <citation type="submission" date="2023-05" db="EMBL/GenBank/DDBJ databases">
        <title>B98-5 Cell Line De Novo Hybrid Assembly: An Optical Mapping Approach.</title>
        <authorList>
            <person name="Kananen K."/>
            <person name="Auerbach J.A."/>
            <person name="Kautto E."/>
            <person name="Blachly J.S."/>
        </authorList>
    </citation>
    <scope>NUCLEOTIDE SEQUENCE [LARGE SCALE GENOMIC DNA]</scope>
    <source>
        <strain evidence="3">B95-8</strain>
        <tissue evidence="3">Cell line</tissue>
    </source>
</reference>
<feature type="region of interest" description="Disordered" evidence="1">
    <location>
        <begin position="65"/>
        <end position="84"/>
    </location>
</feature>
<gene>
    <name evidence="3" type="ORF">P7K49_003287</name>
</gene>
<sequence>MHPPRRAALGLLPLLLLLLPPPAPEAASKPTPCQRCRGLVDKFNQVSGGRRVVHRGPWVPLTLHPRSPPPWTRGSPHRRSRVAPPWSWSPPHPELGIRPHRGPGVDPTIDLGSPHPGPAVRWYQALWASSPCRGWWTPQRRTLAAGTRLGRKRRCPSMSSGGCSGAPRGSLPGPVPGSRDLPLVPVLMSGTQNSPRGTGHLSRCGCCLSTKGWLLSGLPAAALVPIAGPRSTDSVKWSSSPTSVNHSWLPLTVGSPSPVCLESRPPGPCTQVGALVRVLLHCLAVLTVGRVGLCFSEIRLLEILEGLCESSDFECNQMLEAQEEHLEAWWLQL</sequence>
<evidence type="ECO:0000313" key="3">
    <source>
        <dbReference type="EMBL" id="KAK2121901.1"/>
    </source>
</evidence>
<evidence type="ECO:0000313" key="4">
    <source>
        <dbReference type="Proteomes" id="UP001266305"/>
    </source>
</evidence>
<accession>A0ABQ9WJR3</accession>
<keyword evidence="4" id="KW-1185">Reference proteome</keyword>
<evidence type="ECO:0000256" key="1">
    <source>
        <dbReference type="SAM" id="MobiDB-lite"/>
    </source>
</evidence>
<proteinExistence type="predicted"/>
<keyword evidence="2" id="KW-0732">Signal</keyword>
<name>A0ABQ9WJR3_SAGOE</name>
<dbReference type="Proteomes" id="UP001266305">
    <property type="component" value="Unassembled WGS sequence"/>
</dbReference>
<comment type="caution">
    <text evidence="3">The sequence shown here is derived from an EMBL/GenBank/DDBJ whole genome shotgun (WGS) entry which is preliminary data.</text>
</comment>
<evidence type="ECO:0000256" key="2">
    <source>
        <dbReference type="SAM" id="SignalP"/>
    </source>
</evidence>
<feature type="chain" id="PRO_5047520953" evidence="2">
    <location>
        <begin position="27"/>
        <end position="333"/>
    </location>
</feature>